<sequence length="623" mass="69653">MSSTEHQPVLHVLVVGFHHKKGCQVEYSYPPLMPDGDPHSNELPSQWKHLPSLALPDGSHNFAHDTTYFHLPALDNPRRTIFAISCYRQISADSLVNRTSDITRGSVQKCVCVLSRLPLYGQIQVKMSLITEAYFREGDFTRLDLIHQTYDNLNACLSDDMLHTQQLYVGLSAREFVQKFRQKTLILFKLMLLERKVLFMQSPVNELCTFFLTLLSLHPGMLEKGLNEAARMVPVDTPPSMSPIQDEVPDNYDHVDDKSIHSKGSEEDVNSVASATSSIVEIAGERVSSVRSRISDAFGYMAGQKPNSTEAIAKESPNDESIPPTLPVEEAVNLPNFQTVANLPMEMYGLPLNIFTGGNLCHPYLSLSYLDVLVQPSIHGYMIGATNILFRQKKGIAEVVIDIEKDKLDILDPELKRALTLTTEDLRFIDNVVKHASEGNKDVFLDQVGWEGGDEWVRAQFRYYMVCLLRTSLESLTQHQSKPQAEGTPESVRPCLNHFNPSFIQQWRKTKNYQHWLNQAEIIKAIKEDVPIGHPFAGNLSVTDMKLHFSNSISNTESGRRMSQAVSNTGRAMAGGITSAKGAFSSWLDSFKQPPFDPEQAVEVIDPGAVIVAEEAVEKATNP</sequence>
<dbReference type="Pfam" id="PF09794">
    <property type="entry name" value="Avl9"/>
    <property type="match status" value="1"/>
</dbReference>
<evidence type="ECO:0000313" key="4">
    <source>
        <dbReference type="Proteomes" id="UP000318571"/>
    </source>
</evidence>
<reference evidence="3 4" key="1">
    <citation type="journal article" date="2018" name="Nat. Ecol. Evol.">
        <title>Genomic signatures of mitonuclear coevolution across populations of Tigriopus californicus.</title>
        <authorList>
            <person name="Barreto F.S."/>
            <person name="Watson E.T."/>
            <person name="Lima T.G."/>
            <person name="Willett C.S."/>
            <person name="Edmands S."/>
            <person name="Li W."/>
            <person name="Burton R.S."/>
        </authorList>
    </citation>
    <scope>NUCLEOTIDE SEQUENCE [LARGE SCALE GENOMIC DNA]</scope>
    <source>
        <strain evidence="3 4">San Diego</strain>
    </source>
</reference>
<dbReference type="InterPro" id="IPR018307">
    <property type="entry name" value="ABL9/DENND6_dom"/>
</dbReference>
<dbReference type="InterPro" id="IPR051731">
    <property type="entry name" value="DENND11/AVL9_GEFs"/>
</dbReference>
<comment type="caution">
    <text evidence="3">The sequence shown here is derived from an EMBL/GenBank/DDBJ whole genome shotgun (WGS) entry which is preliminary data.</text>
</comment>
<dbReference type="Proteomes" id="UP000318571">
    <property type="component" value="Chromosome 1"/>
</dbReference>
<protein>
    <recommendedName>
        <fullName evidence="2">UDENN domain-containing protein</fullName>
    </recommendedName>
</protein>
<proteinExistence type="inferred from homology"/>
<name>A0A553NT48_TIGCA</name>
<feature type="domain" description="UDENN" evidence="2">
    <location>
        <begin position="10"/>
        <end position="528"/>
    </location>
</feature>
<dbReference type="InterPro" id="IPR037516">
    <property type="entry name" value="Tripartite_DENN"/>
</dbReference>
<evidence type="ECO:0000313" key="3">
    <source>
        <dbReference type="EMBL" id="TRY68615.1"/>
    </source>
</evidence>
<comment type="similarity">
    <text evidence="1">Belongs to the AVL9 family.</text>
</comment>
<keyword evidence="4" id="KW-1185">Reference proteome</keyword>
<evidence type="ECO:0000259" key="2">
    <source>
        <dbReference type="PROSITE" id="PS50211"/>
    </source>
</evidence>
<dbReference type="PANTHER" id="PTHR31017:SF1">
    <property type="entry name" value="LATE SECRETORY PATHWAY PROTEIN AVL9 HOMOLOG"/>
    <property type="match status" value="1"/>
</dbReference>
<dbReference type="EMBL" id="VCGU01000010">
    <property type="protein sequence ID" value="TRY68615.1"/>
    <property type="molecule type" value="Genomic_DNA"/>
</dbReference>
<dbReference type="OrthoDB" id="26278at2759"/>
<dbReference type="OMA" id="IRTQFRV"/>
<organism evidence="3 4">
    <name type="scientific">Tigriopus californicus</name>
    <name type="common">Marine copepod</name>
    <dbReference type="NCBI Taxonomy" id="6832"/>
    <lineage>
        <taxon>Eukaryota</taxon>
        <taxon>Metazoa</taxon>
        <taxon>Ecdysozoa</taxon>
        <taxon>Arthropoda</taxon>
        <taxon>Crustacea</taxon>
        <taxon>Multicrustacea</taxon>
        <taxon>Hexanauplia</taxon>
        <taxon>Copepoda</taxon>
        <taxon>Harpacticoida</taxon>
        <taxon>Harpacticidae</taxon>
        <taxon>Tigriopus</taxon>
    </lineage>
</organism>
<dbReference type="PANTHER" id="PTHR31017">
    <property type="entry name" value="LATE SECRETORY PATHWAY PROTEIN AVL9-RELATED"/>
    <property type="match status" value="1"/>
</dbReference>
<dbReference type="PROSITE" id="PS50211">
    <property type="entry name" value="DENN"/>
    <property type="match status" value="1"/>
</dbReference>
<gene>
    <name evidence="3" type="ORF">TCAL_03223</name>
</gene>
<accession>A0A553NT48</accession>
<evidence type="ECO:0000256" key="1">
    <source>
        <dbReference type="ARBA" id="ARBA00038178"/>
    </source>
</evidence>
<dbReference type="AlphaFoldDB" id="A0A553NT48"/>
<dbReference type="GO" id="GO:0005737">
    <property type="term" value="C:cytoplasm"/>
    <property type="evidence" value="ECO:0007669"/>
    <property type="project" value="TreeGrafter"/>
</dbReference>